<dbReference type="Pfam" id="PF01541">
    <property type="entry name" value="GIY-YIG"/>
    <property type="match status" value="1"/>
</dbReference>
<dbReference type="PROSITE" id="PS50164">
    <property type="entry name" value="GIY_YIG"/>
    <property type="match status" value="1"/>
</dbReference>
<dbReference type="Proteomes" id="UP001629156">
    <property type="component" value="Unassembled WGS sequence"/>
</dbReference>
<dbReference type="PANTHER" id="PTHR34477">
    <property type="entry name" value="UPF0213 PROTEIN YHBQ"/>
    <property type="match status" value="1"/>
</dbReference>
<evidence type="ECO:0000313" key="3">
    <source>
        <dbReference type="EMBL" id="MFL9845688.1"/>
    </source>
</evidence>
<evidence type="ECO:0000256" key="1">
    <source>
        <dbReference type="ARBA" id="ARBA00007435"/>
    </source>
</evidence>
<dbReference type="RefSeq" id="WP_408085969.1">
    <property type="nucleotide sequence ID" value="NZ_JBELPZ010000020.1"/>
</dbReference>
<dbReference type="InterPro" id="IPR050190">
    <property type="entry name" value="UPF0213_domain"/>
</dbReference>
<gene>
    <name evidence="3" type="ORF">ABS766_14795</name>
</gene>
<dbReference type="InterPro" id="IPR000305">
    <property type="entry name" value="GIY-YIG_endonuc"/>
</dbReference>
<dbReference type="Gene3D" id="3.40.1440.10">
    <property type="entry name" value="GIY-YIG endonuclease"/>
    <property type="match status" value="1"/>
</dbReference>
<evidence type="ECO:0000259" key="2">
    <source>
        <dbReference type="PROSITE" id="PS50164"/>
    </source>
</evidence>
<organism evidence="3 4">
    <name type="scientific">Flavobacterium rhizosphaerae</name>
    <dbReference type="NCBI Taxonomy" id="3163298"/>
    <lineage>
        <taxon>Bacteria</taxon>
        <taxon>Pseudomonadati</taxon>
        <taxon>Bacteroidota</taxon>
        <taxon>Flavobacteriia</taxon>
        <taxon>Flavobacteriales</taxon>
        <taxon>Flavobacteriaceae</taxon>
        <taxon>Flavobacterium</taxon>
    </lineage>
</organism>
<keyword evidence="4" id="KW-1185">Reference proteome</keyword>
<comment type="caution">
    <text evidence="3">The sequence shown here is derived from an EMBL/GenBank/DDBJ whole genome shotgun (WGS) entry which is preliminary data.</text>
</comment>
<feature type="domain" description="GIY-YIG" evidence="2">
    <location>
        <begin position="8"/>
        <end position="86"/>
    </location>
</feature>
<comment type="similarity">
    <text evidence="1">Belongs to the UPF0213 family.</text>
</comment>
<proteinExistence type="inferred from homology"/>
<evidence type="ECO:0000313" key="4">
    <source>
        <dbReference type="Proteomes" id="UP001629156"/>
    </source>
</evidence>
<protein>
    <submittedName>
        <fullName evidence="3">GIY-YIG nuclease family protein</fullName>
    </submittedName>
</protein>
<dbReference type="SMART" id="SM00465">
    <property type="entry name" value="GIYc"/>
    <property type="match status" value="1"/>
</dbReference>
<accession>A0ABW8Z2D6</accession>
<reference evidence="3 4" key="1">
    <citation type="submission" date="2024-06" db="EMBL/GenBank/DDBJ databases">
        <authorList>
            <person name="Kaempfer P."/>
            <person name="Viver T."/>
        </authorList>
    </citation>
    <scope>NUCLEOTIDE SEQUENCE [LARGE SCALE GENOMIC DNA]</scope>
    <source>
        <strain evidence="3 4">ST-119</strain>
    </source>
</reference>
<dbReference type="EMBL" id="JBELPZ010000020">
    <property type="protein sequence ID" value="MFL9845688.1"/>
    <property type="molecule type" value="Genomic_DNA"/>
</dbReference>
<sequence length="102" mass="12717">MFQTSDKYNYYVYIITNKTRTVLYIGFTKNLKERLNYHQNPEANSKAFTARYKYYYLLYWEHYSDVQAAINRETQLKKWSREKKENLIRQNNPEFRFFNDEI</sequence>
<dbReference type="InterPro" id="IPR035901">
    <property type="entry name" value="GIY-YIG_endonuc_sf"/>
</dbReference>
<dbReference type="PANTHER" id="PTHR34477:SF5">
    <property type="entry name" value="BSL5627 PROTEIN"/>
    <property type="match status" value="1"/>
</dbReference>
<dbReference type="SUPFAM" id="SSF82771">
    <property type="entry name" value="GIY-YIG endonuclease"/>
    <property type="match status" value="1"/>
</dbReference>
<name>A0ABW8Z2D6_9FLAO</name>